<comment type="caution">
    <text evidence="4">The sequence shown here is derived from an EMBL/GenBank/DDBJ whole genome shotgun (WGS) entry which is preliminary data.</text>
</comment>
<evidence type="ECO:0000259" key="3">
    <source>
        <dbReference type="Pfam" id="PF25581"/>
    </source>
</evidence>
<dbReference type="Proteomes" id="UP000481288">
    <property type="component" value="Unassembled WGS sequence"/>
</dbReference>
<dbReference type="EMBL" id="QGMG01000836">
    <property type="protein sequence ID" value="TVY51369.1"/>
    <property type="molecule type" value="Genomic_DNA"/>
</dbReference>
<sequence>MKIFLLSWLFLILPALSLIPTNGFPRGGTPHIKTIPAKAFAGAITANSLSTSDNLDGPQLSAVNKNSFDWWYFDVVSRDLNTSLTITFFTALNSSFPFLPPSNNVDIVGVFYSLPNGTSGTKLLYASEVIITTEDNASCGQYVGTGASWSGTPDQYKITINAPEHGISGTFLLRNPAPAHYPCGPAIAKQNMMVAPEIGWSNIIPDAEGIVNFTILDSKLEFEGIAYHDKNWSKEPFQKNVASWYWGHGRLGKYSIVWFDTRGSDGAEYTSSYASKDGKIIVTSCKNSSLTVRPSGGDDQYPPSVSGGDPTGFTIKMDLGDAGTLDVNVTMKAMVADGGVSYKRWTATMEGSVSNGPLITGGVALLEQFKLV</sequence>
<dbReference type="InterPro" id="IPR057722">
    <property type="entry name" value="AsqO/PenF-like_C"/>
</dbReference>
<evidence type="ECO:0000313" key="5">
    <source>
        <dbReference type="Proteomes" id="UP000481288"/>
    </source>
</evidence>
<dbReference type="InterPro" id="IPR056402">
    <property type="entry name" value="DA_N"/>
</dbReference>
<dbReference type="AlphaFoldDB" id="A0A7D8UMU5"/>
<protein>
    <submittedName>
        <fullName evidence="4">Tyrosinase family protein asqI</fullName>
    </submittedName>
</protein>
<reference evidence="4 5" key="1">
    <citation type="submission" date="2018-05" db="EMBL/GenBank/DDBJ databases">
        <title>Whole genome sequencing for identification of molecular markers to develop diagnostic detection tools for the regulated plant pathogen Lachnellula willkommii.</title>
        <authorList>
            <person name="Giroux E."/>
            <person name="Bilodeau G."/>
        </authorList>
    </citation>
    <scope>NUCLEOTIDE SEQUENCE [LARGE SCALE GENOMIC DNA]</scope>
    <source>
        <strain evidence="4 5">CBS 625.97</strain>
    </source>
</reference>
<feature type="signal peptide" evidence="1">
    <location>
        <begin position="1"/>
        <end position="23"/>
    </location>
</feature>
<dbReference type="Pfam" id="PF24137">
    <property type="entry name" value="DA_N"/>
    <property type="match status" value="1"/>
</dbReference>
<organism evidence="4 5">
    <name type="scientific">Lachnellula cervina</name>
    <dbReference type="NCBI Taxonomy" id="1316786"/>
    <lineage>
        <taxon>Eukaryota</taxon>
        <taxon>Fungi</taxon>
        <taxon>Dikarya</taxon>
        <taxon>Ascomycota</taxon>
        <taxon>Pezizomycotina</taxon>
        <taxon>Leotiomycetes</taxon>
        <taxon>Helotiales</taxon>
        <taxon>Lachnaceae</taxon>
        <taxon>Lachnellula</taxon>
    </lineage>
</organism>
<keyword evidence="1" id="KW-0732">Signal</keyword>
<evidence type="ECO:0000259" key="2">
    <source>
        <dbReference type="Pfam" id="PF24137"/>
    </source>
</evidence>
<dbReference type="SUPFAM" id="SSF159245">
    <property type="entry name" value="AttH-like"/>
    <property type="match status" value="1"/>
</dbReference>
<gene>
    <name evidence="4" type="primary">asqI_0</name>
    <name evidence="4" type="ORF">LCER1_G006675</name>
</gene>
<name>A0A7D8UMU5_9HELO</name>
<feature type="chain" id="PRO_5028857496" evidence="1">
    <location>
        <begin position="24"/>
        <end position="372"/>
    </location>
</feature>
<feature type="domain" description="Diels-Alderase N-terminal" evidence="2">
    <location>
        <begin position="37"/>
        <end position="232"/>
    </location>
</feature>
<proteinExistence type="predicted"/>
<dbReference type="Pfam" id="PF25581">
    <property type="entry name" value="AsqO_C"/>
    <property type="match status" value="1"/>
</dbReference>
<keyword evidence="5" id="KW-1185">Reference proteome</keyword>
<accession>A0A7D8UMU5</accession>
<evidence type="ECO:0000313" key="4">
    <source>
        <dbReference type="EMBL" id="TVY51369.1"/>
    </source>
</evidence>
<feature type="domain" description="AsqO/PenF-like C-terminal" evidence="3">
    <location>
        <begin position="238"/>
        <end position="370"/>
    </location>
</feature>
<dbReference type="OrthoDB" id="5344254at2759"/>
<evidence type="ECO:0000256" key="1">
    <source>
        <dbReference type="SAM" id="SignalP"/>
    </source>
</evidence>